<keyword evidence="3" id="KW-0064">Aspartyl protease</keyword>
<dbReference type="RefSeq" id="WP_373655018.1">
    <property type="nucleotide sequence ID" value="NZ_JBGUAW010000003.1"/>
</dbReference>
<evidence type="ECO:0000313" key="5">
    <source>
        <dbReference type="EMBL" id="MFA9460234.1"/>
    </source>
</evidence>
<accession>A0ABV4TSV5</accession>
<name>A0ABV4TSV5_9GAMM</name>
<sequence length="148" mass="15402">MTSVAVLGIGSPFGGDRLGWAVVEALRAGARDGWPEVRFRALDRPGAGLVAHLEGMDHAVLVDAVRTGAAPGTLHRITDRARLPVTDALSSHGFGLAEGLALAERLGQLPEWVVIGVEADPGSEPRQETVGRAVALVRAEVAARLAGF</sequence>
<evidence type="ECO:0000256" key="2">
    <source>
        <dbReference type="ARBA" id="ARBA00022670"/>
    </source>
</evidence>
<dbReference type="GO" id="GO:0008233">
    <property type="term" value="F:peptidase activity"/>
    <property type="evidence" value="ECO:0007669"/>
    <property type="project" value="UniProtKB-KW"/>
</dbReference>
<keyword evidence="4" id="KW-0378">Hydrolase</keyword>
<dbReference type="InterPro" id="IPR000671">
    <property type="entry name" value="Peptidase_A31"/>
</dbReference>
<organism evidence="5 6">
    <name type="scientific">Thiohalorhabdus methylotrophus</name>
    <dbReference type="NCBI Taxonomy" id="3242694"/>
    <lineage>
        <taxon>Bacteria</taxon>
        <taxon>Pseudomonadati</taxon>
        <taxon>Pseudomonadota</taxon>
        <taxon>Gammaproteobacteria</taxon>
        <taxon>Thiohalorhabdales</taxon>
        <taxon>Thiohalorhabdaceae</taxon>
        <taxon>Thiohalorhabdus</taxon>
    </lineage>
</organism>
<evidence type="ECO:0000256" key="3">
    <source>
        <dbReference type="ARBA" id="ARBA00022750"/>
    </source>
</evidence>
<evidence type="ECO:0000256" key="4">
    <source>
        <dbReference type="ARBA" id="ARBA00022801"/>
    </source>
</evidence>
<evidence type="ECO:0000256" key="1">
    <source>
        <dbReference type="ARBA" id="ARBA00006814"/>
    </source>
</evidence>
<gene>
    <name evidence="5" type="ORF">ACERLL_05280</name>
</gene>
<keyword evidence="2 5" id="KW-0645">Protease</keyword>
<protein>
    <submittedName>
        <fullName evidence="5">Hydrogenase maturation protease</fullName>
    </submittedName>
</protein>
<dbReference type="PANTHER" id="PTHR30302">
    <property type="entry name" value="HYDROGENASE 1 MATURATION PROTEASE"/>
    <property type="match status" value="1"/>
</dbReference>
<dbReference type="Pfam" id="PF01750">
    <property type="entry name" value="HycI"/>
    <property type="match status" value="1"/>
</dbReference>
<comment type="caution">
    <text evidence="5">The sequence shown here is derived from an EMBL/GenBank/DDBJ whole genome shotgun (WGS) entry which is preliminary data.</text>
</comment>
<dbReference type="Gene3D" id="3.40.50.1450">
    <property type="entry name" value="HybD-like"/>
    <property type="match status" value="1"/>
</dbReference>
<evidence type="ECO:0000313" key="6">
    <source>
        <dbReference type="Proteomes" id="UP001575181"/>
    </source>
</evidence>
<dbReference type="PANTHER" id="PTHR30302:SF1">
    <property type="entry name" value="HYDROGENASE 2 MATURATION PROTEASE"/>
    <property type="match status" value="1"/>
</dbReference>
<comment type="similarity">
    <text evidence="1">Belongs to the peptidase A31 family.</text>
</comment>
<dbReference type="SUPFAM" id="SSF53163">
    <property type="entry name" value="HybD-like"/>
    <property type="match status" value="1"/>
</dbReference>
<dbReference type="Proteomes" id="UP001575181">
    <property type="component" value="Unassembled WGS sequence"/>
</dbReference>
<keyword evidence="6" id="KW-1185">Reference proteome</keyword>
<dbReference type="InterPro" id="IPR023430">
    <property type="entry name" value="Pept_HybD-like_dom_sf"/>
</dbReference>
<proteinExistence type="inferred from homology"/>
<reference evidence="5 6" key="1">
    <citation type="submission" date="2024-08" db="EMBL/GenBank/DDBJ databases">
        <title>Whole-genome sequencing of halo(alkali)philic microorganisms from hypersaline lakes.</title>
        <authorList>
            <person name="Sorokin D.Y."/>
            <person name="Merkel A.Y."/>
            <person name="Messina E."/>
            <person name="Yakimov M."/>
        </authorList>
    </citation>
    <scope>NUCLEOTIDE SEQUENCE [LARGE SCALE GENOMIC DNA]</scope>
    <source>
        <strain evidence="5 6">Cl-TMA</strain>
    </source>
</reference>
<dbReference type="CDD" id="cd00518">
    <property type="entry name" value="H2MP"/>
    <property type="match status" value="1"/>
</dbReference>
<dbReference type="NCBIfam" id="TIGR00072">
    <property type="entry name" value="hydrog_prot"/>
    <property type="match status" value="1"/>
</dbReference>
<dbReference type="EMBL" id="JBGUAW010000003">
    <property type="protein sequence ID" value="MFA9460234.1"/>
    <property type="molecule type" value="Genomic_DNA"/>
</dbReference>
<dbReference type="GO" id="GO:0006508">
    <property type="term" value="P:proteolysis"/>
    <property type="evidence" value="ECO:0007669"/>
    <property type="project" value="UniProtKB-KW"/>
</dbReference>